<dbReference type="InterPro" id="IPR005225">
    <property type="entry name" value="Small_GTP-bd"/>
</dbReference>
<dbReference type="GO" id="GO:0001667">
    <property type="term" value="P:ameboidal-type cell migration"/>
    <property type="evidence" value="ECO:0007669"/>
    <property type="project" value="UniProtKB-ARBA"/>
</dbReference>
<name>A0A226E339_FOLCA</name>
<dbReference type="SMART" id="SM00173">
    <property type="entry name" value="RAS"/>
    <property type="match status" value="1"/>
</dbReference>
<evidence type="ECO:0000256" key="1">
    <source>
        <dbReference type="ARBA" id="ARBA00022741"/>
    </source>
</evidence>
<accession>A0A226E339</accession>
<dbReference type="GO" id="GO:0003006">
    <property type="term" value="P:developmental process involved in reproduction"/>
    <property type="evidence" value="ECO:0007669"/>
    <property type="project" value="UniProtKB-ARBA"/>
</dbReference>
<reference evidence="3 4" key="1">
    <citation type="submission" date="2015-12" db="EMBL/GenBank/DDBJ databases">
        <title>The genome of Folsomia candida.</title>
        <authorList>
            <person name="Faddeeva A."/>
            <person name="Derks M.F."/>
            <person name="Anvar Y."/>
            <person name="Smit S."/>
            <person name="Van Straalen N."/>
            <person name="Roelofs D."/>
        </authorList>
    </citation>
    <scope>NUCLEOTIDE SEQUENCE [LARGE SCALE GENOMIC DNA]</scope>
    <source>
        <strain evidence="3 4">VU population</strain>
        <tissue evidence="3">Whole body</tissue>
    </source>
</reference>
<sequence>MGLIYGWDTAGQEEYARLRPLSYPKTDCFIVCYAIDNPTSFGNVKTLWIPEVRKYCPRAAVVLVGTKLDLKESGTISTLVELAEAKKLKHKIGAQFVLECSAKTRENLEEVFTRAILAVIKKRSANKSARSACVLL</sequence>
<keyword evidence="1" id="KW-0547">Nucleotide-binding</keyword>
<dbReference type="GO" id="GO:0035099">
    <property type="term" value="P:hemocyte migration"/>
    <property type="evidence" value="ECO:0007669"/>
    <property type="project" value="UniProtKB-ARBA"/>
</dbReference>
<dbReference type="InterPro" id="IPR003578">
    <property type="entry name" value="Small_GTPase_Rho"/>
</dbReference>
<dbReference type="SUPFAM" id="SSF52540">
    <property type="entry name" value="P-loop containing nucleoside triphosphate hydrolases"/>
    <property type="match status" value="1"/>
</dbReference>
<dbReference type="GO" id="GO:0005525">
    <property type="term" value="F:GTP binding"/>
    <property type="evidence" value="ECO:0007669"/>
    <property type="project" value="UniProtKB-KW"/>
</dbReference>
<dbReference type="GO" id="GO:0022412">
    <property type="term" value="P:cellular process involved in reproduction in multicellular organism"/>
    <property type="evidence" value="ECO:0007669"/>
    <property type="project" value="UniProtKB-ARBA"/>
</dbReference>
<dbReference type="PROSITE" id="PS51420">
    <property type="entry name" value="RHO"/>
    <property type="match status" value="1"/>
</dbReference>
<dbReference type="GO" id="GO:0003924">
    <property type="term" value="F:GTPase activity"/>
    <property type="evidence" value="ECO:0007669"/>
    <property type="project" value="InterPro"/>
</dbReference>
<dbReference type="Gene3D" id="3.40.50.300">
    <property type="entry name" value="P-loop containing nucleotide triphosphate hydrolases"/>
    <property type="match status" value="1"/>
</dbReference>
<dbReference type="InterPro" id="IPR001806">
    <property type="entry name" value="Small_GTPase"/>
</dbReference>
<proteinExistence type="predicted"/>
<dbReference type="Pfam" id="PF00071">
    <property type="entry name" value="Ras"/>
    <property type="match status" value="1"/>
</dbReference>
<organism evidence="3 4">
    <name type="scientific">Folsomia candida</name>
    <name type="common">Springtail</name>
    <dbReference type="NCBI Taxonomy" id="158441"/>
    <lineage>
        <taxon>Eukaryota</taxon>
        <taxon>Metazoa</taxon>
        <taxon>Ecdysozoa</taxon>
        <taxon>Arthropoda</taxon>
        <taxon>Hexapoda</taxon>
        <taxon>Collembola</taxon>
        <taxon>Entomobryomorpha</taxon>
        <taxon>Isotomoidea</taxon>
        <taxon>Isotomidae</taxon>
        <taxon>Proisotominae</taxon>
        <taxon>Folsomia</taxon>
    </lineage>
</organism>
<dbReference type="PANTHER" id="PTHR24072">
    <property type="entry name" value="RHO FAMILY GTPASE"/>
    <property type="match status" value="1"/>
</dbReference>
<dbReference type="CDD" id="cd00157">
    <property type="entry name" value="Rho"/>
    <property type="match status" value="1"/>
</dbReference>
<dbReference type="GO" id="GO:0035006">
    <property type="term" value="P:melanization defense response"/>
    <property type="evidence" value="ECO:0007669"/>
    <property type="project" value="UniProtKB-ARBA"/>
</dbReference>
<gene>
    <name evidence="3" type="ORF">Fcan01_13758</name>
</gene>
<dbReference type="SMART" id="SM00174">
    <property type="entry name" value="RHO"/>
    <property type="match status" value="1"/>
</dbReference>
<dbReference type="EMBL" id="LNIX01000007">
    <property type="protein sequence ID" value="OXA51387.1"/>
    <property type="molecule type" value="Genomic_DNA"/>
</dbReference>
<dbReference type="SMART" id="SM00175">
    <property type="entry name" value="RAB"/>
    <property type="match status" value="1"/>
</dbReference>
<protein>
    <submittedName>
        <fullName evidence="3">Ras-like GTP-binding protein RhoL</fullName>
    </submittedName>
</protein>
<dbReference type="PROSITE" id="PS51421">
    <property type="entry name" value="RAS"/>
    <property type="match status" value="1"/>
</dbReference>
<dbReference type="GO" id="GO:0007264">
    <property type="term" value="P:small GTPase-mediated signal transduction"/>
    <property type="evidence" value="ECO:0007669"/>
    <property type="project" value="InterPro"/>
</dbReference>
<dbReference type="NCBIfam" id="TIGR00231">
    <property type="entry name" value="small_GTP"/>
    <property type="match status" value="1"/>
</dbReference>
<dbReference type="STRING" id="158441.A0A226E339"/>
<keyword evidence="4" id="KW-1185">Reference proteome</keyword>
<evidence type="ECO:0000313" key="4">
    <source>
        <dbReference type="Proteomes" id="UP000198287"/>
    </source>
</evidence>
<dbReference type="InterPro" id="IPR027417">
    <property type="entry name" value="P-loop_NTPase"/>
</dbReference>
<dbReference type="Proteomes" id="UP000198287">
    <property type="component" value="Unassembled WGS sequence"/>
</dbReference>
<evidence type="ECO:0000256" key="2">
    <source>
        <dbReference type="ARBA" id="ARBA00023134"/>
    </source>
</evidence>
<dbReference type="PROSITE" id="PS51419">
    <property type="entry name" value="RAB"/>
    <property type="match status" value="1"/>
</dbReference>
<keyword evidence="2" id="KW-0342">GTP-binding</keyword>
<comment type="caution">
    <text evidence="3">The sequence shown here is derived from an EMBL/GenBank/DDBJ whole genome shotgun (WGS) entry which is preliminary data.</text>
</comment>
<dbReference type="AlphaFoldDB" id="A0A226E339"/>
<dbReference type="PRINTS" id="PR00449">
    <property type="entry name" value="RASTRNSFRMNG"/>
</dbReference>
<evidence type="ECO:0000313" key="3">
    <source>
        <dbReference type="EMBL" id="OXA51387.1"/>
    </source>
</evidence>
<dbReference type="OMA" id="DLWIPEV"/>
<dbReference type="OrthoDB" id="8830751at2759"/>